<keyword evidence="2" id="KW-1185">Reference proteome</keyword>
<organism evidence="1 2">
    <name type="scientific">Goodea atripinnis</name>
    <dbReference type="NCBI Taxonomy" id="208336"/>
    <lineage>
        <taxon>Eukaryota</taxon>
        <taxon>Metazoa</taxon>
        <taxon>Chordata</taxon>
        <taxon>Craniata</taxon>
        <taxon>Vertebrata</taxon>
        <taxon>Euteleostomi</taxon>
        <taxon>Actinopterygii</taxon>
        <taxon>Neopterygii</taxon>
        <taxon>Teleostei</taxon>
        <taxon>Neoteleostei</taxon>
        <taxon>Acanthomorphata</taxon>
        <taxon>Ovalentaria</taxon>
        <taxon>Atherinomorphae</taxon>
        <taxon>Cyprinodontiformes</taxon>
        <taxon>Goodeidae</taxon>
        <taxon>Goodea</taxon>
    </lineage>
</organism>
<proteinExistence type="predicted"/>
<gene>
    <name evidence="1" type="ORF">GOODEAATRI_017207</name>
</gene>
<name>A0ABV0MST9_9TELE</name>
<protein>
    <submittedName>
        <fullName evidence="1">Uncharacterized protein</fullName>
    </submittedName>
</protein>
<evidence type="ECO:0000313" key="1">
    <source>
        <dbReference type="EMBL" id="MEQ2162182.1"/>
    </source>
</evidence>
<dbReference type="Proteomes" id="UP001476798">
    <property type="component" value="Unassembled WGS sequence"/>
</dbReference>
<accession>A0ABV0MST9</accession>
<feature type="non-terminal residue" evidence="1">
    <location>
        <position position="1"/>
    </location>
</feature>
<comment type="caution">
    <text evidence="1">The sequence shown here is derived from an EMBL/GenBank/DDBJ whole genome shotgun (WGS) entry which is preliminary data.</text>
</comment>
<evidence type="ECO:0000313" key="2">
    <source>
        <dbReference type="Proteomes" id="UP001476798"/>
    </source>
</evidence>
<reference evidence="1 2" key="1">
    <citation type="submission" date="2021-06" db="EMBL/GenBank/DDBJ databases">
        <authorList>
            <person name="Palmer J.M."/>
        </authorList>
    </citation>
    <scope>NUCLEOTIDE SEQUENCE [LARGE SCALE GENOMIC DNA]</scope>
    <source>
        <strain evidence="1 2">GA_2019</strain>
        <tissue evidence="1">Muscle</tissue>
    </source>
</reference>
<dbReference type="EMBL" id="JAHRIO010011379">
    <property type="protein sequence ID" value="MEQ2162182.1"/>
    <property type="molecule type" value="Genomic_DNA"/>
</dbReference>
<sequence>PGHTLSMLVHARRQVWLTQSSLTEPCRRTLRALPVVPGKLFGSAALEALALLRWRLWNAQPQPPERGSTWRVSIDLPAGLLLLGELGSRCRVPSPVLFLSWIHKHGS</sequence>